<comment type="subcellular location">
    <subcellularLocation>
        <location evidence="1">Cytoplasm</location>
        <location evidence="1">Cytoskeleton</location>
    </subcellularLocation>
</comment>
<dbReference type="InterPro" id="IPR038386">
    <property type="entry name" value="Beta-thymosin_sf"/>
</dbReference>
<dbReference type="EMBL" id="KB741079">
    <property type="protein sequence ID" value="ENN74060.1"/>
    <property type="molecule type" value="Genomic_DNA"/>
</dbReference>
<dbReference type="SMART" id="SM00152">
    <property type="entry name" value="THY"/>
    <property type="match status" value="3"/>
</dbReference>
<dbReference type="PANTHER" id="PTHR20940:SF1">
    <property type="entry name" value="CIBOULOT, ISOFORM A"/>
    <property type="match status" value="1"/>
</dbReference>
<evidence type="ECO:0000256" key="2">
    <source>
        <dbReference type="ARBA" id="ARBA00009511"/>
    </source>
</evidence>
<dbReference type="SUPFAM" id="SSF90209">
    <property type="entry name" value="Ran binding protein zinc finger-like"/>
    <property type="match status" value="1"/>
</dbReference>
<feature type="region of interest" description="Disordered" evidence="5">
    <location>
        <begin position="33"/>
        <end position="69"/>
    </location>
</feature>
<dbReference type="OrthoDB" id="24526at2759"/>
<evidence type="ECO:0000256" key="5">
    <source>
        <dbReference type="SAM" id="MobiDB-lite"/>
    </source>
</evidence>
<dbReference type="GO" id="GO:0005829">
    <property type="term" value="C:cytosol"/>
    <property type="evidence" value="ECO:0007669"/>
    <property type="project" value="TreeGrafter"/>
</dbReference>
<reference evidence="6" key="1">
    <citation type="journal article" date="2013" name="Genome Biol.">
        <title>Draft genome of the mountain pine beetle, Dendroctonus ponderosae Hopkins, a major forest pest.</title>
        <authorList>
            <person name="Keeling C.I."/>
            <person name="Yuen M.M."/>
            <person name="Liao N.Y."/>
            <person name="Docking T.R."/>
            <person name="Chan S.K."/>
            <person name="Taylor G.A."/>
            <person name="Palmquist D.L."/>
            <person name="Jackman S.D."/>
            <person name="Nguyen A."/>
            <person name="Li M."/>
            <person name="Henderson H."/>
            <person name="Janes J.K."/>
            <person name="Zhao Y."/>
            <person name="Pandoh P."/>
            <person name="Moore R."/>
            <person name="Sperling F.A."/>
            <person name="Huber D.P."/>
            <person name="Birol I."/>
            <person name="Jones S.J."/>
            <person name="Bohlmann J."/>
        </authorList>
    </citation>
    <scope>NUCLEOTIDE SEQUENCE</scope>
</reference>
<comment type="similarity">
    <text evidence="2">Belongs to the thymosin beta family.</text>
</comment>
<dbReference type="InterPro" id="IPR036443">
    <property type="entry name" value="Znf_RanBP2_sf"/>
</dbReference>
<dbReference type="Gene3D" id="1.20.5.520">
    <property type="entry name" value="Single helix bin"/>
    <property type="match status" value="3"/>
</dbReference>
<dbReference type="FunFam" id="1.20.5.520:FF:000001">
    <property type="entry name" value="Thymosin beta"/>
    <property type="match status" value="1"/>
</dbReference>
<dbReference type="GO" id="GO:0005856">
    <property type="term" value="C:cytoskeleton"/>
    <property type="evidence" value="ECO:0007669"/>
    <property type="project" value="UniProtKB-SubCell"/>
</dbReference>
<dbReference type="PANTHER" id="PTHR20940">
    <property type="entry name" value="TETRA THYMOSIN"/>
    <property type="match status" value="1"/>
</dbReference>
<dbReference type="Gene3D" id="3.30.40.10">
    <property type="entry name" value="Zinc/RING finger domain, C3HC4 (zinc finger)"/>
    <property type="match status" value="1"/>
</dbReference>
<evidence type="ECO:0000256" key="3">
    <source>
        <dbReference type="ARBA" id="ARBA00022490"/>
    </source>
</evidence>
<dbReference type="InterPro" id="IPR001152">
    <property type="entry name" value="Beta-thymosin"/>
</dbReference>
<sequence length="562" mass="61804">MSVLVEPCSGPIWRKRPFKGLDGPDVKRSRVAQLQLEPERPRSSDEDTESVSSIQEKETGTKGSAAVATRTRTEDCKHFVLDYVKDASEPESQTSVQSSTDEYEVEVAYEVESNGNSSDISSPESDMMVAVAAAMICNKPLDAWLTDAEASYSDSSTSLDEIAFRRQEFTTCLLCKTKNPNPLYRYCEQCFQERKTLLPARPVQKRCWVKANKYKSNEIAALKAYQSGHSQDSGMGLSEEMSPYGLEPTITVYRSGTSASLTRLSANLSHKSKLRSAKRKLVKQTGLKRARPFSESSRSISEFEVKKPKLLPKPDKTALEGSELVSCTFPSIETILTSDKLQLELPIDSQKESIVSSEPKKTTETLSLTEHSQTDLTDEAELCIFCNSAPKDSIFVHGKTAHHCSCYPCAKRTLTCIGRCPLCNAGLETMSSCAVPVAPAPPALKDLPKVAGDLKSELEGFSSSKLKNAETQEKIVLPSAEDVAQEKTHNALIAGVENFNSSSLKRTDTKEKIVLPNAQDLAAEKTEKALIEGIAKFDPAKLKHTETQEKNPLPDKDGEFPR</sequence>
<feature type="region of interest" description="Disordered" evidence="5">
    <location>
        <begin position="537"/>
        <end position="562"/>
    </location>
</feature>
<gene>
    <name evidence="6" type="ORF">YQE_09350</name>
</gene>
<organism evidence="6">
    <name type="scientific">Dendroctonus ponderosae</name>
    <name type="common">Mountain pine beetle</name>
    <dbReference type="NCBI Taxonomy" id="77166"/>
    <lineage>
        <taxon>Eukaryota</taxon>
        <taxon>Metazoa</taxon>
        <taxon>Ecdysozoa</taxon>
        <taxon>Arthropoda</taxon>
        <taxon>Hexapoda</taxon>
        <taxon>Insecta</taxon>
        <taxon>Pterygota</taxon>
        <taxon>Neoptera</taxon>
        <taxon>Endopterygota</taxon>
        <taxon>Coleoptera</taxon>
        <taxon>Polyphaga</taxon>
        <taxon>Cucujiformia</taxon>
        <taxon>Curculionidae</taxon>
        <taxon>Scolytinae</taxon>
        <taxon>Dendroctonus</taxon>
    </lineage>
</organism>
<dbReference type="Pfam" id="PF01290">
    <property type="entry name" value="Thymosin"/>
    <property type="match status" value="3"/>
</dbReference>
<feature type="non-terminal residue" evidence="6">
    <location>
        <position position="1"/>
    </location>
</feature>
<name>N6TXN2_DENPD</name>
<evidence type="ECO:0000313" key="6">
    <source>
        <dbReference type="EMBL" id="ENN74060.1"/>
    </source>
</evidence>
<dbReference type="InterPro" id="IPR013083">
    <property type="entry name" value="Znf_RING/FYVE/PHD"/>
</dbReference>
<dbReference type="AlphaFoldDB" id="N6TXN2"/>
<dbReference type="CDD" id="cd22059">
    <property type="entry name" value="WH2_BetaT"/>
    <property type="match status" value="1"/>
</dbReference>
<protein>
    <submittedName>
        <fullName evidence="6">Uncharacterized protein</fullName>
    </submittedName>
</protein>
<dbReference type="GO" id="GO:0007015">
    <property type="term" value="P:actin filament organization"/>
    <property type="evidence" value="ECO:0007669"/>
    <property type="project" value="InterPro"/>
</dbReference>
<proteinExistence type="inferred from homology"/>
<dbReference type="Gene3D" id="2.30.30.380">
    <property type="entry name" value="Zn-finger domain of Sec23/24"/>
    <property type="match status" value="1"/>
</dbReference>
<dbReference type="GO" id="GO:0003785">
    <property type="term" value="F:actin monomer binding"/>
    <property type="evidence" value="ECO:0007669"/>
    <property type="project" value="InterPro"/>
</dbReference>
<accession>N6TXN2</accession>
<evidence type="ECO:0000256" key="4">
    <source>
        <dbReference type="ARBA" id="ARBA00023212"/>
    </source>
</evidence>
<feature type="compositionally biased region" description="Basic and acidic residues" evidence="5">
    <location>
        <begin position="538"/>
        <end position="562"/>
    </location>
</feature>
<dbReference type="HOGENOM" id="CLU_485080_0_0_1"/>
<evidence type="ECO:0000256" key="1">
    <source>
        <dbReference type="ARBA" id="ARBA00004245"/>
    </source>
</evidence>
<keyword evidence="4" id="KW-0206">Cytoskeleton</keyword>
<keyword evidence="3" id="KW-0963">Cytoplasm</keyword>